<dbReference type="EMBL" id="OV651830">
    <property type="protein sequence ID" value="CAH1104863.1"/>
    <property type="molecule type" value="Genomic_DNA"/>
</dbReference>
<evidence type="ECO:0000256" key="8">
    <source>
        <dbReference type="ARBA" id="ARBA00023180"/>
    </source>
</evidence>
<keyword evidence="8" id="KW-0325">Glycoprotein</keyword>
<evidence type="ECO:0000256" key="2">
    <source>
        <dbReference type="ARBA" id="ARBA00022448"/>
    </source>
</evidence>
<feature type="transmembrane region" description="Helical" evidence="9">
    <location>
        <begin position="91"/>
        <end position="109"/>
    </location>
</feature>
<evidence type="ECO:0000256" key="3">
    <source>
        <dbReference type="ARBA" id="ARBA00022475"/>
    </source>
</evidence>
<dbReference type="PRINTS" id="PR00171">
    <property type="entry name" value="SUGRTRNSPORT"/>
</dbReference>
<evidence type="ECO:0000256" key="1">
    <source>
        <dbReference type="ARBA" id="ARBA00004651"/>
    </source>
</evidence>
<feature type="transmembrane region" description="Helical" evidence="9">
    <location>
        <begin position="16"/>
        <end position="36"/>
    </location>
</feature>
<evidence type="ECO:0000259" key="10">
    <source>
        <dbReference type="PROSITE" id="PS50850"/>
    </source>
</evidence>
<proteinExistence type="predicted"/>
<dbReference type="GO" id="GO:0005886">
    <property type="term" value="C:plasma membrane"/>
    <property type="evidence" value="ECO:0007669"/>
    <property type="project" value="UniProtKB-SubCell"/>
</dbReference>
<accession>A0A9P0CRG8</accession>
<feature type="transmembrane region" description="Helical" evidence="9">
    <location>
        <begin position="325"/>
        <end position="347"/>
    </location>
</feature>
<feature type="domain" description="Major facilitator superfamily (MFS) profile" evidence="10">
    <location>
        <begin position="15"/>
        <end position="452"/>
    </location>
</feature>
<dbReference type="Pfam" id="PF00083">
    <property type="entry name" value="Sugar_tr"/>
    <property type="match status" value="1"/>
</dbReference>
<comment type="subcellular location">
    <subcellularLocation>
        <location evidence="1">Cell membrane</location>
        <topology evidence="1">Multi-pass membrane protein</topology>
    </subcellularLocation>
</comment>
<dbReference type="PANTHER" id="PTHR48021:SF47">
    <property type="entry name" value="GH17672P"/>
    <property type="match status" value="1"/>
</dbReference>
<dbReference type="PROSITE" id="PS50850">
    <property type="entry name" value="MFS"/>
    <property type="match status" value="1"/>
</dbReference>
<keyword evidence="4" id="KW-0762">Sugar transport</keyword>
<keyword evidence="3" id="KW-1003">Cell membrane</keyword>
<evidence type="ECO:0000313" key="12">
    <source>
        <dbReference type="Proteomes" id="UP001153636"/>
    </source>
</evidence>
<dbReference type="FunFam" id="1.20.1250.20:FF:000218">
    <property type="entry name" value="facilitated trehalose transporter Tret1"/>
    <property type="match status" value="1"/>
</dbReference>
<name>A0A9P0CRG8_9CUCU</name>
<dbReference type="InterPro" id="IPR005828">
    <property type="entry name" value="MFS_sugar_transport-like"/>
</dbReference>
<organism evidence="11 12">
    <name type="scientific">Psylliodes chrysocephalus</name>
    <dbReference type="NCBI Taxonomy" id="3402493"/>
    <lineage>
        <taxon>Eukaryota</taxon>
        <taxon>Metazoa</taxon>
        <taxon>Ecdysozoa</taxon>
        <taxon>Arthropoda</taxon>
        <taxon>Hexapoda</taxon>
        <taxon>Insecta</taxon>
        <taxon>Pterygota</taxon>
        <taxon>Neoptera</taxon>
        <taxon>Endopterygota</taxon>
        <taxon>Coleoptera</taxon>
        <taxon>Polyphaga</taxon>
        <taxon>Cucujiformia</taxon>
        <taxon>Chrysomeloidea</taxon>
        <taxon>Chrysomelidae</taxon>
        <taxon>Galerucinae</taxon>
        <taxon>Alticini</taxon>
        <taxon>Psylliodes</taxon>
    </lineage>
</organism>
<dbReference type="InterPro" id="IPR050549">
    <property type="entry name" value="MFS_Trehalose_Transporter"/>
</dbReference>
<keyword evidence="2" id="KW-0813">Transport</keyword>
<feature type="transmembrane region" description="Helical" evidence="9">
    <location>
        <begin position="425"/>
        <end position="448"/>
    </location>
</feature>
<dbReference type="PANTHER" id="PTHR48021">
    <property type="match status" value="1"/>
</dbReference>
<dbReference type="OrthoDB" id="6696619at2759"/>
<evidence type="ECO:0000256" key="4">
    <source>
        <dbReference type="ARBA" id="ARBA00022597"/>
    </source>
</evidence>
<evidence type="ECO:0000313" key="11">
    <source>
        <dbReference type="EMBL" id="CAH1104863.1"/>
    </source>
</evidence>
<dbReference type="InterPro" id="IPR003663">
    <property type="entry name" value="Sugar/inositol_transpt"/>
</dbReference>
<dbReference type="InterPro" id="IPR036259">
    <property type="entry name" value="MFS_trans_sf"/>
</dbReference>
<feature type="transmembrane region" description="Helical" evidence="9">
    <location>
        <begin position="115"/>
        <end position="137"/>
    </location>
</feature>
<evidence type="ECO:0000256" key="5">
    <source>
        <dbReference type="ARBA" id="ARBA00022692"/>
    </source>
</evidence>
<feature type="transmembrane region" description="Helical" evidence="9">
    <location>
        <begin position="56"/>
        <end position="79"/>
    </location>
</feature>
<dbReference type="AlphaFoldDB" id="A0A9P0CRG8"/>
<keyword evidence="12" id="KW-1185">Reference proteome</keyword>
<dbReference type="Proteomes" id="UP001153636">
    <property type="component" value="Chromosome 18"/>
</dbReference>
<keyword evidence="7 9" id="KW-0472">Membrane</keyword>
<feature type="transmembrane region" description="Helical" evidence="9">
    <location>
        <begin position="359"/>
        <end position="385"/>
    </location>
</feature>
<gene>
    <name evidence="11" type="ORF">PSYICH_LOCUS5702</name>
</gene>
<dbReference type="InterPro" id="IPR020846">
    <property type="entry name" value="MFS_dom"/>
</dbReference>
<dbReference type="InterPro" id="IPR005829">
    <property type="entry name" value="Sugar_transporter_CS"/>
</dbReference>
<keyword evidence="5 9" id="KW-0812">Transmembrane</keyword>
<feature type="transmembrane region" description="Helical" evidence="9">
    <location>
        <begin position="261"/>
        <end position="286"/>
    </location>
</feature>
<protein>
    <recommendedName>
        <fullName evidence="10">Major facilitator superfamily (MFS) profile domain-containing protein</fullName>
    </recommendedName>
</protein>
<feature type="transmembrane region" description="Helical" evidence="9">
    <location>
        <begin position="149"/>
        <end position="167"/>
    </location>
</feature>
<dbReference type="Gene3D" id="1.20.1250.20">
    <property type="entry name" value="MFS general substrate transporter like domains"/>
    <property type="match status" value="1"/>
</dbReference>
<evidence type="ECO:0000256" key="7">
    <source>
        <dbReference type="ARBA" id="ARBA00023136"/>
    </source>
</evidence>
<dbReference type="GO" id="GO:0022857">
    <property type="term" value="F:transmembrane transporter activity"/>
    <property type="evidence" value="ECO:0007669"/>
    <property type="project" value="InterPro"/>
</dbReference>
<dbReference type="PROSITE" id="PS00216">
    <property type="entry name" value="SUGAR_TRANSPORT_1"/>
    <property type="match status" value="1"/>
</dbReference>
<feature type="transmembrane region" description="Helical" evidence="9">
    <location>
        <begin position="173"/>
        <end position="194"/>
    </location>
</feature>
<dbReference type="SUPFAM" id="SSF103473">
    <property type="entry name" value="MFS general substrate transporter"/>
    <property type="match status" value="1"/>
</dbReference>
<evidence type="ECO:0000256" key="6">
    <source>
        <dbReference type="ARBA" id="ARBA00022989"/>
    </source>
</evidence>
<sequence>MSNLSSKIYLPNTKTVYFISVNVFSFIIGCLLAWNSPVLIQLQSNNTDINPIGRPITTLEVSICTSILPMGSTIGTLLVGKLADIFGRKRMLICLAAGGAVSFGAISIATHIYVYLIFTTTAMVCISAGFVVVPVYVTEIAEDKNRGKLGCFSSIFICLGQLYIYVLGTVTNLAYMSLLCGFPLLLFLIVSVFLPESPIFLASKGNKTEALVALKKLRRNKSFIDLNREYNEKETMLDSTSKEEIKDIRVLFKTRSGKKAVILSIGIRLTQQLSGMFIVLSFLGPLFKETGSSLSIDALTIIVAAANIPVAILALSIIEKKGRRLLLLLAIFFDGLSMFILGLYFLFKENTLIIIPDSVKLIPVVAIFIFVCMFTFGLSNVPFIVISEILPNEVRSVGSSLVLVTGNLSNFFIGFMYPLVSSLVGQYACMFAFSLFCFTGFVFIYFLLPETKGKNFLEIQRELEK</sequence>
<feature type="transmembrane region" description="Helical" evidence="9">
    <location>
        <begin position="397"/>
        <end position="419"/>
    </location>
</feature>
<evidence type="ECO:0000256" key="9">
    <source>
        <dbReference type="SAM" id="Phobius"/>
    </source>
</evidence>
<feature type="transmembrane region" description="Helical" evidence="9">
    <location>
        <begin position="298"/>
        <end position="318"/>
    </location>
</feature>
<reference evidence="11" key="1">
    <citation type="submission" date="2022-01" db="EMBL/GenBank/DDBJ databases">
        <authorList>
            <person name="King R."/>
        </authorList>
    </citation>
    <scope>NUCLEOTIDE SEQUENCE</scope>
</reference>
<keyword evidence="6 9" id="KW-1133">Transmembrane helix</keyword>
<dbReference type="PROSITE" id="PS51257">
    <property type="entry name" value="PROKAR_LIPOPROTEIN"/>
    <property type="match status" value="1"/>
</dbReference>